<dbReference type="GO" id="GO:0035435">
    <property type="term" value="P:phosphate ion transmembrane transport"/>
    <property type="evidence" value="ECO:0007669"/>
    <property type="project" value="TreeGrafter"/>
</dbReference>
<dbReference type="RefSeq" id="WP_181583478.1">
    <property type="nucleotide sequence ID" value="NZ_CP059399.1"/>
</dbReference>
<evidence type="ECO:0000256" key="4">
    <source>
        <dbReference type="ARBA" id="ARBA00022989"/>
    </source>
</evidence>
<dbReference type="KEGG" id="nhu:H0264_08615"/>
<comment type="subcellular location">
    <subcellularLocation>
        <location evidence="1 6">Membrane</location>
        <topology evidence="1 6">Multi-pass membrane protein</topology>
    </subcellularLocation>
</comment>
<keyword evidence="3 6" id="KW-0812">Transmembrane</keyword>
<dbReference type="Pfam" id="PF01384">
    <property type="entry name" value="PHO4"/>
    <property type="match status" value="2"/>
</dbReference>
<evidence type="ECO:0000256" key="6">
    <source>
        <dbReference type="RuleBase" id="RU363058"/>
    </source>
</evidence>
<evidence type="ECO:0000313" key="8">
    <source>
        <dbReference type="EMBL" id="QLY32307.1"/>
    </source>
</evidence>
<feature type="transmembrane region" description="Helical" evidence="6">
    <location>
        <begin position="46"/>
        <end position="69"/>
    </location>
</feature>
<accession>A0A7D6ZJQ3</accession>
<protein>
    <recommendedName>
        <fullName evidence="6">Phosphate transporter</fullName>
    </recommendedName>
</protein>
<evidence type="ECO:0000256" key="1">
    <source>
        <dbReference type="ARBA" id="ARBA00004141"/>
    </source>
</evidence>
<dbReference type="PANTHER" id="PTHR11101:SF54">
    <property type="entry name" value="LOW-AFFINITY INORGANIC PHOSPHATE TRANSPORTER-RELATED"/>
    <property type="match status" value="1"/>
</dbReference>
<evidence type="ECO:0000256" key="7">
    <source>
        <dbReference type="SAM" id="MobiDB-lite"/>
    </source>
</evidence>
<keyword evidence="6" id="KW-0592">Phosphate transport</keyword>
<feature type="transmembrane region" description="Helical" evidence="6">
    <location>
        <begin position="342"/>
        <end position="361"/>
    </location>
</feature>
<feature type="transmembrane region" description="Helical" evidence="6">
    <location>
        <begin position="144"/>
        <end position="166"/>
    </location>
</feature>
<keyword evidence="5 6" id="KW-0472">Membrane</keyword>
<feature type="transmembrane region" description="Helical" evidence="6">
    <location>
        <begin position="315"/>
        <end position="336"/>
    </location>
</feature>
<dbReference type="PANTHER" id="PTHR11101">
    <property type="entry name" value="PHOSPHATE TRANSPORTER"/>
    <property type="match status" value="1"/>
</dbReference>
<keyword evidence="4 6" id="KW-1133">Transmembrane helix</keyword>
<feature type="transmembrane region" description="Helical" evidence="6">
    <location>
        <begin position="111"/>
        <end position="132"/>
    </location>
</feature>
<proteinExistence type="inferred from homology"/>
<evidence type="ECO:0000313" key="9">
    <source>
        <dbReference type="Proteomes" id="UP000515512"/>
    </source>
</evidence>
<gene>
    <name evidence="8" type="ORF">H0264_08615</name>
</gene>
<evidence type="ECO:0000256" key="2">
    <source>
        <dbReference type="ARBA" id="ARBA00022448"/>
    </source>
</evidence>
<dbReference type="InterPro" id="IPR001204">
    <property type="entry name" value="Phos_transporter"/>
</dbReference>
<keyword evidence="9" id="KW-1185">Reference proteome</keyword>
<organism evidence="8 9">
    <name type="scientific">Nocardia huaxiensis</name>
    <dbReference type="NCBI Taxonomy" id="2755382"/>
    <lineage>
        <taxon>Bacteria</taxon>
        <taxon>Bacillati</taxon>
        <taxon>Actinomycetota</taxon>
        <taxon>Actinomycetes</taxon>
        <taxon>Mycobacteriales</taxon>
        <taxon>Nocardiaceae</taxon>
        <taxon>Nocardia</taxon>
    </lineage>
</organism>
<feature type="transmembrane region" description="Helical" evidence="6">
    <location>
        <begin position="81"/>
        <end position="99"/>
    </location>
</feature>
<reference evidence="8 9" key="1">
    <citation type="submission" date="2020-07" db="EMBL/GenBank/DDBJ databases">
        <authorList>
            <person name="Zhuang K."/>
            <person name="Ran Y."/>
        </authorList>
    </citation>
    <scope>NUCLEOTIDE SEQUENCE [LARGE SCALE GENOMIC DNA]</scope>
    <source>
        <strain evidence="8 9">WCH-YHL-001</strain>
    </source>
</reference>
<dbReference type="EMBL" id="CP059399">
    <property type="protein sequence ID" value="QLY32307.1"/>
    <property type="molecule type" value="Genomic_DNA"/>
</dbReference>
<feature type="compositionally biased region" description="Low complexity" evidence="7">
    <location>
        <begin position="379"/>
        <end position="407"/>
    </location>
</feature>
<feature type="region of interest" description="Disordered" evidence="7">
    <location>
        <begin position="372"/>
        <end position="421"/>
    </location>
</feature>
<name>A0A7D6ZJQ3_9NOCA</name>
<comment type="similarity">
    <text evidence="6">Belongs to the inorganic phosphate transporter (PiT) (TC 2.A.20) family.</text>
</comment>
<dbReference type="GO" id="GO:0016020">
    <property type="term" value="C:membrane"/>
    <property type="evidence" value="ECO:0007669"/>
    <property type="project" value="UniProtKB-SubCell"/>
</dbReference>
<evidence type="ECO:0000256" key="5">
    <source>
        <dbReference type="ARBA" id="ARBA00023136"/>
    </source>
</evidence>
<dbReference type="AlphaFoldDB" id="A0A7D6ZJQ3"/>
<dbReference type="Proteomes" id="UP000515512">
    <property type="component" value="Chromosome"/>
</dbReference>
<sequence length="421" mass="42687">MSAELLVLLIVVLTALAFDFTNGFHDTANAMATSIATGALRPRTAVLLSGALNLIGAFLSVAVAATVAEGIVDLSEVSGKALLDIVFAGLVGGILWNLFTWLLGLPSSSSHALFGGLIGATIAALGWSGVIWTSGHKGVLAKIIIPALLAPVVAALVAAIGSWLVYRITRGSNERTVEGGFRWGQIGSASLVSLAHGTNDAQKTMGIIFLALIAHGSAKASDPLPLWVIVSCAVAIAAGTCLGGWRIIRTLGKGLVDIAPPQGFAAESTSAAIILTSAHFGLPLSTTQTVTGSILGSGLGRPGAEVRWAVLGRMVVAWILTLPMAGVVGAICWAILHAIGGTAGVLVVFALLIAMATLIWLRSKRNAVNSHNVNDDWQAPDAAGATGANTADAAGDQAAKTAATPAKASRKDGKPVSNGIG</sequence>
<feature type="transmembrane region" description="Helical" evidence="6">
    <location>
        <begin position="224"/>
        <end position="245"/>
    </location>
</feature>
<evidence type="ECO:0000256" key="3">
    <source>
        <dbReference type="ARBA" id="ARBA00022692"/>
    </source>
</evidence>
<keyword evidence="2 6" id="KW-0813">Transport</keyword>
<dbReference type="GO" id="GO:0005315">
    <property type="term" value="F:phosphate transmembrane transporter activity"/>
    <property type="evidence" value="ECO:0007669"/>
    <property type="project" value="InterPro"/>
</dbReference>